<sequence length="124" mass="12791">MEFQGPSGHFRPGTPPRGQSQGPSTHSRPGTPPRGQSQGPSIHSRPGTPPRGQPPKSTFPLIQNGGSSSSPPGLVTGGGAPPPTGNTIFQIIEMPGLNVQGQPVGLTIFYDLLLQSGVDLLKQP</sequence>
<name>A0ABM1C3F8_LIMPO</name>
<feature type="region of interest" description="Disordered" evidence="1">
    <location>
        <begin position="1"/>
        <end position="87"/>
    </location>
</feature>
<dbReference type="GeneID" id="106477476"/>
<evidence type="ECO:0000313" key="3">
    <source>
        <dbReference type="RefSeq" id="XP_013793490.1"/>
    </source>
</evidence>
<reference evidence="3" key="1">
    <citation type="submission" date="2025-08" db="UniProtKB">
        <authorList>
            <consortium name="RefSeq"/>
        </authorList>
    </citation>
    <scope>IDENTIFICATION</scope>
    <source>
        <tissue evidence="3">Muscle</tissue>
    </source>
</reference>
<dbReference type="Proteomes" id="UP000694941">
    <property type="component" value="Unplaced"/>
</dbReference>
<feature type="compositionally biased region" description="Polar residues" evidence="1">
    <location>
        <begin position="60"/>
        <end position="70"/>
    </location>
</feature>
<proteinExistence type="predicted"/>
<evidence type="ECO:0000256" key="1">
    <source>
        <dbReference type="SAM" id="MobiDB-lite"/>
    </source>
</evidence>
<feature type="non-terminal residue" evidence="3">
    <location>
        <position position="124"/>
    </location>
</feature>
<protein>
    <submittedName>
        <fullName evidence="3">Basic salivary proline-rich protein 4-like</fullName>
    </submittedName>
</protein>
<gene>
    <name evidence="3" type="primary">LOC106477476</name>
</gene>
<accession>A0ABM1C3F8</accession>
<evidence type="ECO:0000313" key="2">
    <source>
        <dbReference type="Proteomes" id="UP000694941"/>
    </source>
</evidence>
<feature type="compositionally biased region" description="Polar residues" evidence="1">
    <location>
        <begin position="17"/>
        <end position="41"/>
    </location>
</feature>
<keyword evidence="2" id="KW-1185">Reference proteome</keyword>
<dbReference type="RefSeq" id="XP_013793490.1">
    <property type="nucleotide sequence ID" value="XM_013938036.1"/>
</dbReference>
<organism evidence="2 3">
    <name type="scientific">Limulus polyphemus</name>
    <name type="common">Atlantic horseshoe crab</name>
    <dbReference type="NCBI Taxonomy" id="6850"/>
    <lineage>
        <taxon>Eukaryota</taxon>
        <taxon>Metazoa</taxon>
        <taxon>Ecdysozoa</taxon>
        <taxon>Arthropoda</taxon>
        <taxon>Chelicerata</taxon>
        <taxon>Merostomata</taxon>
        <taxon>Xiphosura</taxon>
        <taxon>Limulidae</taxon>
        <taxon>Limulus</taxon>
    </lineage>
</organism>